<evidence type="ECO:0000313" key="7">
    <source>
        <dbReference type="Proteomes" id="UP001222087"/>
    </source>
</evidence>
<feature type="modified residue" description="4-aspartylphosphate" evidence="2">
    <location>
        <position position="223"/>
    </location>
</feature>
<name>A0ABY8AUU1_9GAMM</name>
<reference evidence="6 7" key="1">
    <citation type="submission" date="2023-02" db="EMBL/GenBank/DDBJ databases">
        <title>Genome Sequence of L. cardiaca H63T.</title>
        <authorList>
            <person name="Lopez A.E."/>
            <person name="Cianciotto N.P."/>
        </authorList>
    </citation>
    <scope>NUCLEOTIDE SEQUENCE [LARGE SCALE GENOMIC DNA]</scope>
    <source>
        <strain evidence="6 7">H63</strain>
    </source>
</reference>
<evidence type="ECO:0000259" key="3">
    <source>
        <dbReference type="PROSITE" id="PS50110"/>
    </source>
</evidence>
<dbReference type="EMBL" id="CP119078">
    <property type="protein sequence ID" value="WED44449.1"/>
    <property type="molecule type" value="Genomic_DNA"/>
</dbReference>
<dbReference type="Pfam" id="PF08448">
    <property type="entry name" value="PAS_4"/>
    <property type="match status" value="1"/>
</dbReference>
<dbReference type="SMART" id="SM00448">
    <property type="entry name" value="REC"/>
    <property type="match status" value="1"/>
</dbReference>
<dbReference type="CDD" id="cd17546">
    <property type="entry name" value="REC_hyHK_CKI1_RcsC-like"/>
    <property type="match status" value="1"/>
</dbReference>
<accession>A0ABY8AUU1</accession>
<organism evidence="6 7">
    <name type="scientific">Legionella cardiaca</name>
    <dbReference type="NCBI Taxonomy" id="1071983"/>
    <lineage>
        <taxon>Bacteria</taxon>
        <taxon>Pseudomonadati</taxon>
        <taxon>Pseudomonadota</taxon>
        <taxon>Gammaproteobacteria</taxon>
        <taxon>Legionellales</taxon>
        <taxon>Legionellaceae</taxon>
        <taxon>Legionella</taxon>
    </lineage>
</organism>
<dbReference type="NCBIfam" id="TIGR00229">
    <property type="entry name" value="sensory_box"/>
    <property type="match status" value="1"/>
</dbReference>
<evidence type="ECO:0000313" key="6">
    <source>
        <dbReference type="EMBL" id="WED44449.1"/>
    </source>
</evidence>
<feature type="domain" description="Response regulatory" evidence="3">
    <location>
        <begin position="174"/>
        <end position="292"/>
    </location>
</feature>
<dbReference type="PROSITE" id="PS50113">
    <property type="entry name" value="PAC"/>
    <property type="match status" value="1"/>
</dbReference>
<evidence type="ECO:0000259" key="4">
    <source>
        <dbReference type="PROSITE" id="PS50112"/>
    </source>
</evidence>
<dbReference type="Pfam" id="PF00072">
    <property type="entry name" value="Response_reg"/>
    <property type="match status" value="1"/>
</dbReference>
<sequence length="310" mass="35414">MSHALNKDEPKIIYQYFKDILEAMPNLLYIVDKNCTFVGANNNFLKLLGFNRLEDLVDKTYKEITHHFPWSEERTQLFKRDDINALLSSEPSYNVEEAPVINGEEVTYYLSTRIPLLDKNKTIEGLLVILTDVTEHKRLEEQLSKVKQQLQGENVKLQSSPKITNFANEKKIPKILMVEDNSIAQKATQALLMQLDCHVDVADSGDRAINLFEPGKYDLIFMDIGLEGTSGYVVSKEIRKKEKDSGYRVPIIALTGFEADIVKYDCVDYFMEGALTKPLTSEQAKQIIQHYIYDIDIPVRGLRSIKEAGN</sequence>
<dbReference type="Proteomes" id="UP001222087">
    <property type="component" value="Chromosome"/>
</dbReference>
<dbReference type="RefSeq" id="WP_275090267.1">
    <property type="nucleotide sequence ID" value="NZ_CP119078.1"/>
</dbReference>
<dbReference type="InterPro" id="IPR000700">
    <property type="entry name" value="PAS-assoc_C"/>
</dbReference>
<dbReference type="InterPro" id="IPR001789">
    <property type="entry name" value="Sig_transdc_resp-reg_receiver"/>
</dbReference>
<dbReference type="InterPro" id="IPR035965">
    <property type="entry name" value="PAS-like_dom_sf"/>
</dbReference>
<dbReference type="InterPro" id="IPR050956">
    <property type="entry name" value="2C_system_His_kinase"/>
</dbReference>
<feature type="domain" description="PAC" evidence="5">
    <location>
        <begin position="89"/>
        <end position="145"/>
    </location>
</feature>
<keyword evidence="1 2" id="KW-0597">Phosphoprotein</keyword>
<dbReference type="InterPro" id="IPR013656">
    <property type="entry name" value="PAS_4"/>
</dbReference>
<dbReference type="PANTHER" id="PTHR43719:SF28">
    <property type="entry name" value="PEROXIDE STRESS-ACTIVATED HISTIDINE KINASE MAK1-RELATED"/>
    <property type="match status" value="1"/>
</dbReference>
<keyword evidence="7" id="KW-1185">Reference proteome</keyword>
<dbReference type="InterPro" id="IPR000014">
    <property type="entry name" value="PAS"/>
</dbReference>
<gene>
    <name evidence="6" type="ORF">PXX05_06605</name>
</gene>
<protein>
    <submittedName>
        <fullName evidence="6">Response regulator</fullName>
    </submittedName>
</protein>
<evidence type="ECO:0000256" key="2">
    <source>
        <dbReference type="PROSITE-ProRule" id="PRU00169"/>
    </source>
</evidence>
<evidence type="ECO:0000259" key="5">
    <source>
        <dbReference type="PROSITE" id="PS50113"/>
    </source>
</evidence>
<dbReference type="Gene3D" id="3.40.50.2300">
    <property type="match status" value="1"/>
</dbReference>
<dbReference type="SUPFAM" id="SSF55785">
    <property type="entry name" value="PYP-like sensor domain (PAS domain)"/>
    <property type="match status" value="1"/>
</dbReference>
<dbReference type="SUPFAM" id="SSF52172">
    <property type="entry name" value="CheY-like"/>
    <property type="match status" value="1"/>
</dbReference>
<dbReference type="PANTHER" id="PTHR43719">
    <property type="entry name" value="TWO-COMPONENT HISTIDINE KINASE"/>
    <property type="match status" value="1"/>
</dbReference>
<dbReference type="InterPro" id="IPR011006">
    <property type="entry name" value="CheY-like_superfamily"/>
</dbReference>
<feature type="domain" description="PAS" evidence="4">
    <location>
        <begin position="13"/>
        <end position="54"/>
    </location>
</feature>
<dbReference type="PROSITE" id="PS50110">
    <property type="entry name" value="RESPONSE_REGULATORY"/>
    <property type="match status" value="1"/>
</dbReference>
<evidence type="ECO:0000256" key="1">
    <source>
        <dbReference type="ARBA" id="ARBA00022553"/>
    </source>
</evidence>
<dbReference type="PROSITE" id="PS50112">
    <property type="entry name" value="PAS"/>
    <property type="match status" value="1"/>
</dbReference>
<dbReference type="CDD" id="cd00130">
    <property type="entry name" value="PAS"/>
    <property type="match status" value="1"/>
</dbReference>
<dbReference type="Gene3D" id="3.30.450.20">
    <property type="entry name" value="PAS domain"/>
    <property type="match status" value="1"/>
</dbReference>
<proteinExistence type="predicted"/>